<dbReference type="EMBL" id="BGZK01001563">
    <property type="protein sequence ID" value="GBP82413.1"/>
    <property type="molecule type" value="Genomic_DNA"/>
</dbReference>
<dbReference type="Proteomes" id="UP000299102">
    <property type="component" value="Unassembled WGS sequence"/>
</dbReference>
<reference evidence="1 2" key="1">
    <citation type="journal article" date="2019" name="Commun. Biol.">
        <title>The bagworm genome reveals a unique fibroin gene that provides high tensile strength.</title>
        <authorList>
            <person name="Kono N."/>
            <person name="Nakamura H."/>
            <person name="Ohtoshi R."/>
            <person name="Tomita M."/>
            <person name="Numata K."/>
            <person name="Arakawa K."/>
        </authorList>
    </citation>
    <scope>NUCLEOTIDE SEQUENCE [LARGE SCALE GENOMIC DNA]</scope>
</reference>
<evidence type="ECO:0000313" key="1">
    <source>
        <dbReference type="EMBL" id="GBP82413.1"/>
    </source>
</evidence>
<proteinExistence type="predicted"/>
<sequence>MPYGGATTRGLSGARDIVVTNSSKEVKLRPCGLSVDRTVNPDPDIVSAFDSNPCITFDSDSGFDLDSGSI</sequence>
<comment type="caution">
    <text evidence="1">The sequence shown here is derived from an EMBL/GenBank/DDBJ whole genome shotgun (WGS) entry which is preliminary data.</text>
</comment>
<evidence type="ECO:0000313" key="2">
    <source>
        <dbReference type="Proteomes" id="UP000299102"/>
    </source>
</evidence>
<keyword evidence="2" id="KW-1185">Reference proteome</keyword>
<organism evidence="1 2">
    <name type="scientific">Eumeta variegata</name>
    <name type="common">Bagworm moth</name>
    <name type="synonym">Eumeta japonica</name>
    <dbReference type="NCBI Taxonomy" id="151549"/>
    <lineage>
        <taxon>Eukaryota</taxon>
        <taxon>Metazoa</taxon>
        <taxon>Ecdysozoa</taxon>
        <taxon>Arthropoda</taxon>
        <taxon>Hexapoda</taxon>
        <taxon>Insecta</taxon>
        <taxon>Pterygota</taxon>
        <taxon>Neoptera</taxon>
        <taxon>Endopterygota</taxon>
        <taxon>Lepidoptera</taxon>
        <taxon>Glossata</taxon>
        <taxon>Ditrysia</taxon>
        <taxon>Tineoidea</taxon>
        <taxon>Psychidae</taxon>
        <taxon>Oiketicinae</taxon>
        <taxon>Eumeta</taxon>
    </lineage>
</organism>
<name>A0A4C1Z5G8_EUMVA</name>
<dbReference type="AlphaFoldDB" id="A0A4C1Z5G8"/>
<protein>
    <submittedName>
        <fullName evidence="1">Uncharacterized protein</fullName>
    </submittedName>
</protein>
<gene>
    <name evidence="1" type="ORF">EVAR_99104_1</name>
</gene>
<accession>A0A4C1Z5G8</accession>